<dbReference type="EMBL" id="JAWNGG020000007">
    <property type="protein sequence ID" value="KAK9309891.1"/>
    <property type="molecule type" value="Genomic_DNA"/>
</dbReference>
<keyword evidence="1" id="KW-0812">Transmembrane</keyword>
<evidence type="ECO:0000256" key="1">
    <source>
        <dbReference type="SAM" id="Phobius"/>
    </source>
</evidence>
<keyword evidence="1" id="KW-1133">Transmembrane helix</keyword>
<dbReference type="AlphaFoldDB" id="A0AAW1AIW0"/>
<comment type="caution">
    <text evidence="2">The sequence shown here is derived from an EMBL/GenBank/DDBJ whole genome shotgun (WGS) entry which is preliminary data.</text>
</comment>
<feature type="transmembrane region" description="Helical" evidence="1">
    <location>
        <begin position="84"/>
        <end position="112"/>
    </location>
</feature>
<keyword evidence="3" id="KW-1185">Reference proteome</keyword>
<name>A0AAW1AIW0_9HYME</name>
<evidence type="ECO:0000313" key="2">
    <source>
        <dbReference type="EMBL" id="KAK9309891.1"/>
    </source>
</evidence>
<organism evidence="2 3">
    <name type="scientific">Tetragonisca angustula</name>
    <dbReference type="NCBI Taxonomy" id="166442"/>
    <lineage>
        <taxon>Eukaryota</taxon>
        <taxon>Metazoa</taxon>
        <taxon>Ecdysozoa</taxon>
        <taxon>Arthropoda</taxon>
        <taxon>Hexapoda</taxon>
        <taxon>Insecta</taxon>
        <taxon>Pterygota</taxon>
        <taxon>Neoptera</taxon>
        <taxon>Endopterygota</taxon>
        <taxon>Hymenoptera</taxon>
        <taxon>Apocrita</taxon>
        <taxon>Aculeata</taxon>
        <taxon>Apoidea</taxon>
        <taxon>Anthophila</taxon>
        <taxon>Apidae</taxon>
        <taxon>Tetragonisca</taxon>
    </lineage>
</organism>
<proteinExistence type="predicted"/>
<sequence length="133" mass="15042">MAHFLKTGGLFLHNGSALATSLDARFEHGVRRKWCTLHYGSSFQGTKRIKGARKASNRQMDFAVATFAHTLLDSFYFPSNTTGIVQAVLLFFFTIVLVGHYFYFALSVDLVVPSRFERKEQLDSILNVARISF</sequence>
<dbReference type="Proteomes" id="UP001432146">
    <property type="component" value="Unassembled WGS sequence"/>
</dbReference>
<gene>
    <name evidence="2" type="ORF">QLX08_000537</name>
</gene>
<reference evidence="2 3" key="1">
    <citation type="submission" date="2024-05" db="EMBL/GenBank/DDBJ databases">
        <title>The nuclear and mitochondrial genome assemblies of Tetragonisca angustula (Apidae: Meliponini), a tiny yet remarkable pollinator in the Neotropics.</title>
        <authorList>
            <person name="Ferrari R."/>
            <person name="Ricardo P.C."/>
            <person name="Dias F.C."/>
            <person name="Araujo N.S."/>
            <person name="Soares D.O."/>
            <person name="Zhou Q.-S."/>
            <person name="Zhu C.-D."/>
            <person name="Coutinho L."/>
            <person name="Airas M.C."/>
            <person name="Batista T.M."/>
        </authorList>
    </citation>
    <scope>NUCLEOTIDE SEQUENCE [LARGE SCALE GENOMIC DNA]</scope>
    <source>
        <strain evidence="2">ASF017062</strain>
        <tissue evidence="2">Abdomen</tissue>
    </source>
</reference>
<evidence type="ECO:0000313" key="3">
    <source>
        <dbReference type="Proteomes" id="UP001432146"/>
    </source>
</evidence>
<keyword evidence="1" id="KW-0472">Membrane</keyword>
<accession>A0AAW1AIW0</accession>
<protein>
    <submittedName>
        <fullName evidence="2">Uncharacterized protein</fullName>
    </submittedName>
</protein>